<sequence>MADDKSDEPLGGFVPKRLPAYVGLALYALSALIQWTLYFKHGLPRFMLVLTVGMTTMAMGFAFRLVLASNTHSISLDIIMNLFIVLSPCAFLAFDHMLLARLTAIFDDDVAERCLLVRRARITRLFIWTDVLTFQLQGNGAGMAISSTPIAASIGKWMTIVGLVLQFLSFAFFTFVTLLFGYRLRRGFPALWAPLQDHRCFTLFSTHPVNDWRILYWTLCLTCVSILLRSLFRVAEYAGGPTGYLSTHEGYFYLLDALPLWVAMSSFCAVWPTRFLHLNGRSKSELAEVGFLHM</sequence>
<dbReference type="AlphaFoldDB" id="A0AAD6UHU0"/>
<feature type="transmembrane region" description="Helical" evidence="5">
    <location>
        <begin position="214"/>
        <end position="232"/>
    </location>
</feature>
<dbReference type="EMBL" id="JARJCN010000004">
    <property type="protein sequence ID" value="KAJ7101569.1"/>
    <property type="molecule type" value="Genomic_DNA"/>
</dbReference>
<evidence type="ECO:0000256" key="4">
    <source>
        <dbReference type="ARBA" id="ARBA00023136"/>
    </source>
</evidence>
<proteinExistence type="predicted"/>
<dbReference type="PANTHER" id="PTHR31465">
    <property type="entry name" value="PROTEIN RTA1-RELATED"/>
    <property type="match status" value="1"/>
</dbReference>
<keyword evidence="7" id="KW-1185">Reference proteome</keyword>
<evidence type="ECO:0000256" key="2">
    <source>
        <dbReference type="ARBA" id="ARBA00022692"/>
    </source>
</evidence>
<keyword evidence="4 5" id="KW-0472">Membrane</keyword>
<feature type="transmembrane region" description="Helical" evidence="5">
    <location>
        <begin position="73"/>
        <end position="94"/>
    </location>
</feature>
<comment type="subcellular location">
    <subcellularLocation>
        <location evidence="1">Membrane</location>
        <topology evidence="1">Multi-pass membrane protein</topology>
    </subcellularLocation>
</comment>
<keyword evidence="3 5" id="KW-1133">Transmembrane helix</keyword>
<evidence type="ECO:0000256" key="5">
    <source>
        <dbReference type="SAM" id="Phobius"/>
    </source>
</evidence>
<dbReference type="GO" id="GO:0016020">
    <property type="term" value="C:membrane"/>
    <property type="evidence" value="ECO:0007669"/>
    <property type="project" value="UniProtKB-SubCell"/>
</dbReference>
<gene>
    <name evidence="6" type="ORF">B0H15DRAFT_943890</name>
</gene>
<feature type="transmembrane region" description="Helical" evidence="5">
    <location>
        <begin position="252"/>
        <end position="273"/>
    </location>
</feature>
<evidence type="ECO:0000256" key="1">
    <source>
        <dbReference type="ARBA" id="ARBA00004141"/>
    </source>
</evidence>
<organism evidence="6 7">
    <name type="scientific">Mycena belliarum</name>
    <dbReference type="NCBI Taxonomy" id="1033014"/>
    <lineage>
        <taxon>Eukaryota</taxon>
        <taxon>Fungi</taxon>
        <taxon>Dikarya</taxon>
        <taxon>Basidiomycota</taxon>
        <taxon>Agaricomycotina</taxon>
        <taxon>Agaricomycetes</taxon>
        <taxon>Agaricomycetidae</taxon>
        <taxon>Agaricales</taxon>
        <taxon>Marasmiineae</taxon>
        <taxon>Mycenaceae</taxon>
        <taxon>Mycena</taxon>
    </lineage>
</organism>
<dbReference type="PANTHER" id="PTHR31465:SF1">
    <property type="entry name" value="PROTEIN RTA1-RELATED"/>
    <property type="match status" value="1"/>
</dbReference>
<dbReference type="Pfam" id="PF04479">
    <property type="entry name" value="RTA1"/>
    <property type="match status" value="1"/>
</dbReference>
<evidence type="ECO:0000256" key="3">
    <source>
        <dbReference type="ARBA" id="ARBA00022989"/>
    </source>
</evidence>
<reference evidence="6" key="1">
    <citation type="submission" date="2023-03" db="EMBL/GenBank/DDBJ databases">
        <title>Massive genome expansion in bonnet fungi (Mycena s.s.) driven by repeated elements and novel gene families across ecological guilds.</title>
        <authorList>
            <consortium name="Lawrence Berkeley National Laboratory"/>
            <person name="Harder C.B."/>
            <person name="Miyauchi S."/>
            <person name="Viragh M."/>
            <person name="Kuo A."/>
            <person name="Thoen E."/>
            <person name="Andreopoulos B."/>
            <person name="Lu D."/>
            <person name="Skrede I."/>
            <person name="Drula E."/>
            <person name="Henrissat B."/>
            <person name="Morin E."/>
            <person name="Kohler A."/>
            <person name="Barry K."/>
            <person name="LaButti K."/>
            <person name="Morin E."/>
            <person name="Salamov A."/>
            <person name="Lipzen A."/>
            <person name="Mereny Z."/>
            <person name="Hegedus B."/>
            <person name="Baldrian P."/>
            <person name="Stursova M."/>
            <person name="Weitz H."/>
            <person name="Taylor A."/>
            <person name="Grigoriev I.V."/>
            <person name="Nagy L.G."/>
            <person name="Martin F."/>
            <person name="Kauserud H."/>
        </authorList>
    </citation>
    <scope>NUCLEOTIDE SEQUENCE</scope>
    <source>
        <strain evidence="6">CBHHK173m</strain>
    </source>
</reference>
<feature type="transmembrane region" description="Helical" evidence="5">
    <location>
        <begin position="46"/>
        <end position="67"/>
    </location>
</feature>
<evidence type="ECO:0000313" key="6">
    <source>
        <dbReference type="EMBL" id="KAJ7101569.1"/>
    </source>
</evidence>
<feature type="transmembrane region" description="Helical" evidence="5">
    <location>
        <begin position="157"/>
        <end position="182"/>
    </location>
</feature>
<protein>
    <submittedName>
        <fullName evidence="6">RTA1 like protein-domain-containing protein</fullName>
    </submittedName>
</protein>
<accession>A0AAD6UHU0</accession>
<evidence type="ECO:0000313" key="7">
    <source>
        <dbReference type="Proteomes" id="UP001222325"/>
    </source>
</evidence>
<dbReference type="InterPro" id="IPR007568">
    <property type="entry name" value="RTA1"/>
</dbReference>
<feature type="transmembrane region" description="Helical" evidence="5">
    <location>
        <begin position="20"/>
        <end position="39"/>
    </location>
</feature>
<keyword evidence="2 5" id="KW-0812">Transmembrane</keyword>
<dbReference type="Proteomes" id="UP001222325">
    <property type="component" value="Unassembled WGS sequence"/>
</dbReference>
<name>A0AAD6UHU0_9AGAR</name>
<comment type="caution">
    <text evidence="6">The sequence shown here is derived from an EMBL/GenBank/DDBJ whole genome shotgun (WGS) entry which is preliminary data.</text>
</comment>